<evidence type="ECO:0000313" key="3">
    <source>
        <dbReference type="Proteomes" id="UP000823824"/>
    </source>
</evidence>
<name>A0A9D2RSD7_9FIRM</name>
<keyword evidence="1" id="KW-1133">Transmembrane helix</keyword>
<organism evidence="2 3">
    <name type="scientific">Candidatus Oscillibacter excrementigallinarum</name>
    <dbReference type="NCBI Taxonomy" id="2838716"/>
    <lineage>
        <taxon>Bacteria</taxon>
        <taxon>Bacillati</taxon>
        <taxon>Bacillota</taxon>
        <taxon>Clostridia</taxon>
        <taxon>Eubacteriales</taxon>
        <taxon>Oscillospiraceae</taxon>
        <taxon>Oscillibacter</taxon>
    </lineage>
</organism>
<reference evidence="2" key="1">
    <citation type="journal article" date="2021" name="PeerJ">
        <title>Extensive microbial diversity within the chicken gut microbiome revealed by metagenomics and culture.</title>
        <authorList>
            <person name="Gilroy R."/>
            <person name="Ravi A."/>
            <person name="Getino M."/>
            <person name="Pursley I."/>
            <person name="Horton D.L."/>
            <person name="Alikhan N.F."/>
            <person name="Baker D."/>
            <person name="Gharbi K."/>
            <person name="Hall N."/>
            <person name="Watson M."/>
            <person name="Adriaenssens E.M."/>
            <person name="Foster-Nyarko E."/>
            <person name="Jarju S."/>
            <person name="Secka A."/>
            <person name="Antonio M."/>
            <person name="Oren A."/>
            <person name="Chaudhuri R.R."/>
            <person name="La Ragione R."/>
            <person name="Hildebrand F."/>
            <person name="Pallen M.J."/>
        </authorList>
    </citation>
    <scope>NUCLEOTIDE SEQUENCE</scope>
    <source>
        <strain evidence="2">ChiBcec18-1249</strain>
    </source>
</reference>
<comment type="caution">
    <text evidence="2">The sequence shown here is derived from an EMBL/GenBank/DDBJ whole genome shotgun (WGS) entry which is preliminary data.</text>
</comment>
<protein>
    <submittedName>
        <fullName evidence="2">Uncharacterized protein</fullName>
    </submittedName>
</protein>
<proteinExistence type="predicted"/>
<keyword evidence="1" id="KW-0472">Membrane</keyword>
<dbReference type="EMBL" id="DWZJ01000104">
    <property type="protein sequence ID" value="HJB14300.1"/>
    <property type="molecule type" value="Genomic_DNA"/>
</dbReference>
<feature type="transmembrane region" description="Helical" evidence="1">
    <location>
        <begin position="33"/>
        <end position="53"/>
    </location>
</feature>
<evidence type="ECO:0000313" key="2">
    <source>
        <dbReference type="EMBL" id="HJB14300.1"/>
    </source>
</evidence>
<accession>A0A9D2RSD7</accession>
<evidence type="ECO:0000256" key="1">
    <source>
        <dbReference type="SAM" id="Phobius"/>
    </source>
</evidence>
<dbReference type="Proteomes" id="UP000823824">
    <property type="component" value="Unassembled WGS sequence"/>
</dbReference>
<gene>
    <name evidence="2" type="ORF">H9787_11415</name>
</gene>
<sequence length="64" mass="6963">MSKASFCIYLTHLFFLDSLAVRGISAGTLPPIWGVPVLVAVAFGGGFLVWLVLRRVPVVNTYLI</sequence>
<keyword evidence="1" id="KW-0812">Transmembrane</keyword>
<dbReference type="AlphaFoldDB" id="A0A9D2RSD7"/>
<reference evidence="2" key="2">
    <citation type="submission" date="2021-04" db="EMBL/GenBank/DDBJ databases">
        <authorList>
            <person name="Gilroy R."/>
        </authorList>
    </citation>
    <scope>NUCLEOTIDE SEQUENCE</scope>
    <source>
        <strain evidence="2">ChiBcec18-1249</strain>
    </source>
</reference>